<dbReference type="EMBL" id="JACGWO010000013">
    <property type="protein sequence ID" value="KAK4412551.1"/>
    <property type="molecule type" value="Genomic_DNA"/>
</dbReference>
<evidence type="ECO:0000313" key="2">
    <source>
        <dbReference type="EMBL" id="KAK4412551.1"/>
    </source>
</evidence>
<dbReference type="AlphaFoldDB" id="A0AAE2C857"/>
<evidence type="ECO:0000259" key="1">
    <source>
        <dbReference type="Pfam" id="PF12776"/>
    </source>
</evidence>
<dbReference type="Pfam" id="PF12776">
    <property type="entry name" value="Myb_DNA-bind_3"/>
    <property type="match status" value="1"/>
</dbReference>
<organism evidence="2 3">
    <name type="scientific">Sesamum alatum</name>
    <dbReference type="NCBI Taxonomy" id="300844"/>
    <lineage>
        <taxon>Eukaryota</taxon>
        <taxon>Viridiplantae</taxon>
        <taxon>Streptophyta</taxon>
        <taxon>Embryophyta</taxon>
        <taxon>Tracheophyta</taxon>
        <taxon>Spermatophyta</taxon>
        <taxon>Magnoliopsida</taxon>
        <taxon>eudicotyledons</taxon>
        <taxon>Gunneridae</taxon>
        <taxon>Pentapetalae</taxon>
        <taxon>asterids</taxon>
        <taxon>lamiids</taxon>
        <taxon>Lamiales</taxon>
        <taxon>Pedaliaceae</taxon>
        <taxon>Sesamum</taxon>
    </lineage>
</organism>
<protein>
    <recommendedName>
        <fullName evidence="1">Myb/SANT-like domain-containing protein</fullName>
    </recommendedName>
</protein>
<name>A0AAE2C857_9LAMI</name>
<reference evidence="2" key="2">
    <citation type="journal article" date="2024" name="Plant">
        <title>Genomic evolution and insights into agronomic trait innovations of Sesamum species.</title>
        <authorList>
            <person name="Miao H."/>
            <person name="Wang L."/>
            <person name="Qu L."/>
            <person name="Liu H."/>
            <person name="Sun Y."/>
            <person name="Le M."/>
            <person name="Wang Q."/>
            <person name="Wei S."/>
            <person name="Zheng Y."/>
            <person name="Lin W."/>
            <person name="Duan Y."/>
            <person name="Cao H."/>
            <person name="Xiong S."/>
            <person name="Wang X."/>
            <person name="Wei L."/>
            <person name="Li C."/>
            <person name="Ma Q."/>
            <person name="Ju M."/>
            <person name="Zhao R."/>
            <person name="Li G."/>
            <person name="Mu C."/>
            <person name="Tian Q."/>
            <person name="Mei H."/>
            <person name="Zhang T."/>
            <person name="Gao T."/>
            <person name="Zhang H."/>
        </authorList>
    </citation>
    <scope>NUCLEOTIDE SEQUENCE</scope>
    <source>
        <strain evidence="2">3651</strain>
    </source>
</reference>
<proteinExistence type="predicted"/>
<gene>
    <name evidence="2" type="ORF">Salat_2902200</name>
</gene>
<evidence type="ECO:0000313" key="3">
    <source>
        <dbReference type="Proteomes" id="UP001293254"/>
    </source>
</evidence>
<keyword evidence="3" id="KW-1185">Reference proteome</keyword>
<dbReference type="Proteomes" id="UP001293254">
    <property type="component" value="Unassembled WGS sequence"/>
</dbReference>
<dbReference type="InterPro" id="IPR024752">
    <property type="entry name" value="Myb/SANT-like_dom"/>
</dbReference>
<sequence>MPNTKRPKAQSKYFYSNGWFKEQDKAFINMLYWESQYEFYIKKLKFARRRYEAFKLVIEDPAFSWNQDTNRVIAEANEWKRLFRVNTLVKAYCYRGEAQWSALRAIFERSGQADDDNDEESLPNLWYNNDSDSNANISDCVFLGIGSPKNDSVAPPEEEVIDLISSEDDSGPE</sequence>
<reference evidence="2" key="1">
    <citation type="submission" date="2020-06" db="EMBL/GenBank/DDBJ databases">
        <authorList>
            <person name="Li T."/>
            <person name="Hu X."/>
            <person name="Zhang T."/>
            <person name="Song X."/>
            <person name="Zhang H."/>
            <person name="Dai N."/>
            <person name="Sheng W."/>
            <person name="Hou X."/>
            <person name="Wei L."/>
        </authorList>
    </citation>
    <scope>NUCLEOTIDE SEQUENCE</scope>
    <source>
        <strain evidence="2">3651</strain>
        <tissue evidence="2">Leaf</tissue>
    </source>
</reference>
<feature type="domain" description="Myb/SANT-like" evidence="1">
    <location>
        <begin position="13"/>
        <end position="81"/>
    </location>
</feature>
<comment type="caution">
    <text evidence="2">The sequence shown here is derived from an EMBL/GenBank/DDBJ whole genome shotgun (WGS) entry which is preliminary data.</text>
</comment>
<accession>A0AAE2C857</accession>